<dbReference type="OMA" id="ETEPECF"/>
<comment type="subcellular location">
    <subcellularLocation>
        <location evidence="1">Cell membrane</location>
        <topology evidence="1">Single-pass membrane protein</topology>
    </subcellularLocation>
    <subcellularLocation>
        <location evidence="2">Endoplasmic reticulum membrane</location>
        <topology evidence="2">Single-pass membrane protein</topology>
    </subcellularLocation>
</comment>
<evidence type="ECO:0000313" key="14">
    <source>
        <dbReference type="EMBL" id="OTG00210.1"/>
    </source>
</evidence>
<evidence type="ECO:0000256" key="6">
    <source>
        <dbReference type="ARBA" id="ARBA00022989"/>
    </source>
</evidence>
<keyword evidence="7 10" id="KW-0175">Coiled coil</keyword>
<keyword evidence="3" id="KW-1003">Cell membrane</keyword>
<evidence type="ECO:0000256" key="2">
    <source>
        <dbReference type="ARBA" id="ARBA00004389"/>
    </source>
</evidence>
<dbReference type="PANTHER" id="PTHR32219">
    <property type="entry name" value="RNA-BINDING PROTEIN YLMH-RELATED"/>
    <property type="match status" value="1"/>
</dbReference>
<evidence type="ECO:0000256" key="3">
    <source>
        <dbReference type="ARBA" id="ARBA00022475"/>
    </source>
</evidence>
<dbReference type="STRING" id="4232.A0A251SN11"/>
<dbReference type="AlphaFoldDB" id="A0A251SN11"/>
<gene>
    <name evidence="14" type="ORF">HannXRQ_Chr13g0388431</name>
    <name evidence="13" type="ORF">HanXRQr2_Chr16g0748341</name>
</gene>
<feature type="compositionally biased region" description="Basic residues" evidence="11">
    <location>
        <begin position="698"/>
        <end position="707"/>
    </location>
</feature>
<dbReference type="GO" id="GO:0005886">
    <property type="term" value="C:plasma membrane"/>
    <property type="evidence" value="ECO:0007669"/>
    <property type="project" value="UniProtKB-SubCell"/>
</dbReference>
<evidence type="ECO:0000256" key="8">
    <source>
        <dbReference type="ARBA" id="ARBA00023136"/>
    </source>
</evidence>
<evidence type="ECO:0000256" key="1">
    <source>
        <dbReference type="ARBA" id="ARBA00004162"/>
    </source>
</evidence>
<accession>A0A251SN11</accession>
<evidence type="ECO:0000256" key="4">
    <source>
        <dbReference type="ARBA" id="ARBA00022692"/>
    </source>
</evidence>
<sequence>MVTTLIEDSCDDSVCRVETVMKTYDVEKVNGSEKTELLLENTEAVEVQIPSMEEIVEVVEDDKISPIVVMENAEVLSSEDNAAESVNKAVELWPMEEIVEAIEDDKISPIVVIENAEVLSSKDNVAAVELRPIEEIVEAIEDDKMSPIVVMENAEVLTPIVVMENAEVLKSEDDDVAESVKEAAEHVLEIEATNNDPFVRASEGIINDGEQTQILVKEGTVMDHVKLSFPATFVRLELNIPFGSFGQSGDKTSVLKDSNPETEPECFAEVVDDIEDGQRDGQRVGVSVHVQTEEMELPSYCFVVKNPGYEDEKLNQQIKNAELELDEKRRCKDAISDELHLKLESILFHNEAFHTKNMELRAARQLIKSKRHQIDHAERLINKIKNAITVKDIDSKISKAEHIIKNGTPCLEDEKRFAREIKQLKSLRAQLALNMGSPDEIQQKDQIEELIKKLNAELKTLKDDVSKAQVVSYIIRRKYLEELEMVKELRVQFVAAEESRKEASMCLQSLKKQLNDKVESFLGKWDTDEEFRTDYISRRNMVATYDIPSCVFPNDSDPKVVNSSGPTLDEIETVINLETLETIKIVELSDSTDDSDPKVTSKPGPTPDEIEPVSGINLETLQTVKSVEERHSDGPIKENVFGEVEQVMKTEEPTEPNEIIEIKENEETNELVKEEIEVMLKEKILLEKKMKANEAHERKKQNAKKAPTRAEMKAQQEAQQQEKRRLKRLKKKEKKQAAQERKRAARDAAINSIDDVVVAESNKSKEVENTNGKSSVVAVAIRNQKWWRHWGSMVITVVVLLLSVFSLLQ</sequence>
<dbReference type="EMBL" id="MNCJ02000331">
    <property type="protein sequence ID" value="KAF5760014.1"/>
    <property type="molecule type" value="Genomic_DNA"/>
</dbReference>
<feature type="coiled-coil region" evidence="10">
    <location>
        <begin position="444"/>
        <end position="471"/>
    </location>
</feature>
<evidence type="ECO:0000256" key="9">
    <source>
        <dbReference type="ARBA" id="ARBA00038080"/>
    </source>
</evidence>
<evidence type="ECO:0000256" key="5">
    <source>
        <dbReference type="ARBA" id="ARBA00022824"/>
    </source>
</evidence>
<dbReference type="InParanoid" id="A0A251SN11"/>
<dbReference type="EMBL" id="CM007902">
    <property type="protein sequence ID" value="OTG00210.1"/>
    <property type="molecule type" value="Genomic_DNA"/>
</dbReference>
<evidence type="ECO:0000256" key="11">
    <source>
        <dbReference type="SAM" id="MobiDB-lite"/>
    </source>
</evidence>
<feature type="compositionally biased region" description="Basic residues" evidence="11">
    <location>
        <begin position="724"/>
        <end position="734"/>
    </location>
</feature>
<protein>
    <submittedName>
        <fullName evidence="14">Uncharacterized protein</fullName>
    </submittedName>
</protein>
<evidence type="ECO:0000256" key="10">
    <source>
        <dbReference type="SAM" id="Coils"/>
    </source>
</evidence>
<name>A0A251SN11_HELAN</name>
<evidence type="ECO:0000256" key="7">
    <source>
        <dbReference type="ARBA" id="ARBA00023054"/>
    </source>
</evidence>
<feature type="compositionally biased region" description="Basic and acidic residues" evidence="11">
    <location>
        <begin position="735"/>
        <end position="746"/>
    </location>
</feature>
<keyword evidence="5" id="KW-0256">Endoplasmic reticulum</keyword>
<reference evidence="13" key="3">
    <citation type="submission" date="2020-06" db="EMBL/GenBank/DDBJ databases">
        <title>Helianthus annuus Genome sequencing and assembly Release 2.</title>
        <authorList>
            <person name="Gouzy J."/>
            <person name="Langlade N."/>
            <person name="Munos S."/>
        </authorList>
    </citation>
    <scope>NUCLEOTIDE SEQUENCE</scope>
    <source>
        <tissue evidence="13">Leaves</tissue>
    </source>
</reference>
<feature type="region of interest" description="Disordered" evidence="11">
    <location>
        <begin position="691"/>
        <end position="746"/>
    </location>
</feature>
<feature type="region of interest" description="Disordered" evidence="11">
    <location>
        <begin position="588"/>
        <end position="612"/>
    </location>
</feature>
<keyword evidence="6 12" id="KW-1133">Transmembrane helix</keyword>
<keyword evidence="15" id="KW-1185">Reference proteome</keyword>
<keyword evidence="4 12" id="KW-0812">Transmembrane</keyword>
<keyword evidence="8 12" id="KW-0472">Membrane</keyword>
<evidence type="ECO:0000313" key="13">
    <source>
        <dbReference type="EMBL" id="KAF5760014.1"/>
    </source>
</evidence>
<dbReference type="GO" id="GO:0005789">
    <property type="term" value="C:endoplasmic reticulum membrane"/>
    <property type="evidence" value="ECO:0007669"/>
    <property type="project" value="UniProtKB-SubCell"/>
</dbReference>
<dbReference type="InterPro" id="IPR055282">
    <property type="entry name" value="PPI1-4"/>
</dbReference>
<dbReference type="Proteomes" id="UP000215914">
    <property type="component" value="Chromosome 13"/>
</dbReference>
<dbReference type="Gramene" id="mRNA:HanXRQr2_Chr16g0748341">
    <property type="protein sequence ID" value="mRNA:HanXRQr2_Chr16g0748341"/>
    <property type="gene ID" value="HanXRQr2_Chr16g0748341"/>
</dbReference>
<proteinExistence type="inferred from homology"/>
<dbReference type="PANTHER" id="PTHR32219:SF3">
    <property type="entry name" value="CALPONIN-LIKE DOMAIN PROTEIN"/>
    <property type="match status" value="1"/>
</dbReference>
<evidence type="ECO:0000256" key="12">
    <source>
        <dbReference type="SAM" id="Phobius"/>
    </source>
</evidence>
<comment type="similarity">
    <text evidence="9">Belongs to the plant Proton pump-interactor protein family.</text>
</comment>
<reference evidence="13 15" key="1">
    <citation type="journal article" date="2017" name="Nature">
        <title>The sunflower genome provides insights into oil metabolism, flowering and Asterid evolution.</title>
        <authorList>
            <person name="Badouin H."/>
            <person name="Gouzy J."/>
            <person name="Grassa C.J."/>
            <person name="Murat F."/>
            <person name="Staton S.E."/>
            <person name="Cottret L."/>
            <person name="Lelandais-Briere C."/>
            <person name="Owens G.L."/>
            <person name="Carrere S."/>
            <person name="Mayjonade B."/>
            <person name="Legrand L."/>
            <person name="Gill N."/>
            <person name="Kane N.C."/>
            <person name="Bowers J.E."/>
            <person name="Hubner S."/>
            <person name="Bellec A."/>
            <person name="Berard A."/>
            <person name="Berges H."/>
            <person name="Blanchet N."/>
            <person name="Boniface M.C."/>
            <person name="Brunel D."/>
            <person name="Catrice O."/>
            <person name="Chaidir N."/>
            <person name="Claudel C."/>
            <person name="Donnadieu C."/>
            <person name="Faraut T."/>
            <person name="Fievet G."/>
            <person name="Helmstetter N."/>
            <person name="King M."/>
            <person name="Knapp S.J."/>
            <person name="Lai Z."/>
            <person name="Le Paslier M.C."/>
            <person name="Lippi Y."/>
            <person name="Lorenzon L."/>
            <person name="Mandel J.R."/>
            <person name="Marage G."/>
            <person name="Marchand G."/>
            <person name="Marquand E."/>
            <person name="Bret-Mestries E."/>
            <person name="Morien E."/>
            <person name="Nambeesan S."/>
            <person name="Nguyen T."/>
            <person name="Pegot-Espagnet P."/>
            <person name="Pouilly N."/>
            <person name="Raftis F."/>
            <person name="Sallet E."/>
            <person name="Schiex T."/>
            <person name="Thomas J."/>
            <person name="Vandecasteele C."/>
            <person name="Vares D."/>
            <person name="Vear F."/>
            <person name="Vautrin S."/>
            <person name="Crespi M."/>
            <person name="Mangin B."/>
            <person name="Burke J.M."/>
            <person name="Salse J."/>
            <person name="Munos S."/>
            <person name="Vincourt P."/>
            <person name="Rieseberg L.H."/>
            <person name="Langlade N.B."/>
        </authorList>
    </citation>
    <scope>NUCLEOTIDE SEQUENCE [LARGE SCALE GENOMIC DNA]</scope>
    <source>
        <strain evidence="15">cv. SF193</strain>
        <tissue evidence="13">Leaves</tissue>
    </source>
</reference>
<feature type="coiled-coil region" evidence="10">
    <location>
        <begin position="311"/>
        <end position="387"/>
    </location>
</feature>
<evidence type="ECO:0000313" key="15">
    <source>
        <dbReference type="Proteomes" id="UP000215914"/>
    </source>
</evidence>
<organism evidence="14 15">
    <name type="scientific">Helianthus annuus</name>
    <name type="common">Common sunflower</name>
    <dbReference type="NCBI Taxonomy" id="4232"/>
    <lineage>
        <taxon>Eukaryota</taxon>
        <taxon>Viridiplantae</taxon>
        <taxon>Streptophyta</taxon>
        <taxon>Embryophyta</taxon>
        <taxon>Tracheophyta</taxon>
        <taxon>Spermatophyta</taxon>
        <taxon>Magnoliopsida</taxon>
        <taxon>eudicotyledons</taxon>
        <taxon>Gunneridae</taxon>
        <taxon>Pentapetalae</taxon>
        <taxon>asterids</taxon>
        <taxon>campanulids</taxon>
        <taxon>Asterales</taxon>
        <taxon>Asteraceae</taxon>
        <taxon>Asteroideae</taxon>
        <taxon>Heliantheae alliance</taxon>
        <taxon>Heliantheae</taxon>
        <taxon>Helianthus</taxon>
    </lineage>
</organism>
<reference evidence="14" key="2">
    <citation type="submission" date="2017-02" db="EMBL/GenBank/DDBJ databases">
        <title>Sunflower complete genome.</title>
        <authorList>
            <person name="Langlade N."/>
            <person name="Munos S."/>
        </authorList>
    </citation>
    <scope>NUCLEOTIDE SEQUENCE [LARGE SCALE GENOMIC DNA]</scope>
    <source>
        <tissue evidence="14">Leaves</tissue>
    </source>
</reference>
<feature type="transmembrane region" description="Helical" evidence="12">
    <location>
        <begin position="786"/>
        <end position="808"/>
    </location>
</feature>